<dbReference type="EMBL" id="NHYE01005444">
    <property type="protein sequence ID" value="PPQ72695.1"/>
    <property type="molecule type" value="Genomic_DNA"/>
</dbReference>
<protein>
    <submittedName>
        <fullName evidence="2">Uncharacterized protein</fullName>
    </submittedName>
</protein>
<comment type="caution">
    <text evidence="2">The sequence shown here is derived from an EMBL/GenBank/DDBJ whole genome shotgun (WGS) entry which is preliminary data.</text>
</comment>
<keyword evidence="3" id="KW-1185">Reference proteome</keyword>
<feature type="transmembrane region" description="Helical" evidence="1">
    <location>
        <begin position="18"/>
        <end position="35"/>
    </location>
</feature>
<evidence type="ECO:0000313" key="3">
    <source>
        <dbReference type="Proteomes" id="UP000284706"/>
    </source>
</evidence>
<dbReference type="OrthoDB" id="2891636at2759"/>
<accession>A0A409W2H5</accession>
<keyword evidence="1" id="KW-1133">Transmembrane helix</keyword>
<gene>
    <name evidence="2" type="ORF">CVT26_002912</name>
</gene>
<dbReference type="AlphaFoldDB" id="A0A409W2H5"/>
<proteinExistence type="predicted"/>
<dbReference type="InParanoid" id="A0A409W2H5"/>
<reference evidence="2 3" key="1">
    <citation type="journal article" date="2018" name="Evol. Lett.">
        <title>Horizontal gene cluster transfer increased hallucinogenic mushroom diversity.</title>
        <authorList>
            <person name="Reynolds H.T."/>
            <person name="Vijayakumar V."/>
            <person name="Gluck-Thaler E."/>
            <person name="Korotkin H.B."/>
            <person name="Matheny P.B."/>
            <person name="Slot J.C."/>
        </authorList>
    </citation>
    <scope>NUCLEOTIDE SEQUENCE [LARGE SCALE GENOMIC DNA]</scope>
    <source>
        <strain evidence="2 3">SRW20</strain>
    </source>
</reference>
<keyword evidence="1" id="KW-0472">Membrane</keyword>
<organism evidence="2 3">
    <name type="scientific">Gymnopilus dilepis</name>
    <dbReference type="NCBI Taxonomy" id="231916"/>
    <lineage>
        <taxon>Eukaryota</taxon>
        <taxon>Fungi</taxon>
        <taxon>Dikarya</taxon>
        <taxon>Basidiomycota</taxon>
        <taxon>Agaricomycotina</taxon>
        <taxon>Agaricomycetes</taxon>
        <taxon>Agaricomycetidae</taxon>
        <taxon>Agaricales</taxon>
        <taxon>Agaricineae</taxon>
        <taxon>Hymenogastraceae</taxon>
        <taxon>Gymnopilus</taxon>
    </lineage>
</organism>
<dbReference type="Proteomes" id="UP000284706">
    <property type="component" value="Unassembled WGS sequence"/>
</dbReference>
<evidence type="ECO:0000313" key="2">
    <source>
        <dbReference type="EMBL" id="PPQ72695.1"/>
    </source>
</evidence>
<name>A0A409W2H5_9AGAR</name>
<keyword evidence="1" id="KW-0812">Transmembrane</keyword>
<evidence type="ECO:0000256" key="1">
    <source>
        <dbReference type="SAM" id="Phobius"/>
    </source>
</evidence>
<sequence length="106" mass="11025">MSTFSESTKNIGMRGKPMAWAAFVGSAAVLGVMYWQTKDVKKREDMASVHGKRILSAAWKVVDEGLAHRGQGIGGTDKAMTSGDVSAVVTGSARPPVGGGSSQKQA</sequence>